<reference evidence="1 2" key="1">
    <citation type="submission" date="2014-01" db="EMBL/GenBank/DDBJ databases">
        <authorList>
            <person name="Durkin A.S."/>
            <person name="McCorrison J."/>
            <person name="Torralba M."/>
            <person name="Gillis M."/>
            <person name="Haft D.H."/>
            <person name="Methe B."/>
            <person name="Sutton G."/>
            <person name="Nelson K.E."/>
        </authorList>
    </citation>
    <scope>NUCLEOTIDE SEQUENCE [LARGE SCALE GENOMIC DNA]</scope>
    <source>
        <strain evidence="1 2">205/92</strain>
    </source>
</reference>
<dbReference type="AlphaFoldDB" id="A0AAV3M9G2"/>
<name>A0AAV3M9G2_9GAMM</name>
<gene>
    <name evidence="1" type="ORF">HMPREF1563_3028</name>
</gene>
<sequence length="38" mass="4196">MNNINKNITHQYSEKNNKITSCINSLNNNGGLGLKPAH</sequence>
<dbReference type="EMBL" id="JALD01000026">
    <property type="protein sequence ID" value="EUD12295.1"/>
    <property type="molecule type" value="Genomic_DNA"/>
</dbReference>
<evidence type="ECO:0000313" key="1">
    <source>
        <dbReference type="EMBL" id="EUD12295.1"/>
    </source>
</evidence>
<evidence type="ECO:0000313" key="2">
    <source>
        <dbReference type="Proteomes" id="UP000022311"/>
    </source>
</evidence>
<comment type="caution">
    <text evidence="1">The sequence shown here is derived from an EMBL/GenBank/DDBJ whole genome shotgun (WGS) entry which is preliminary data.</text>
</comment>
<protein>
    <submittedName>
        <fullName evidence="1">Uncharacterized protein</fullName>
    </submittedName>
</protein>
<organism evidence="1 2">
    <name type="scientific">Providencia alcalifaciens 205/92</name>
    <dbReference type="NCBI Taxonomy" id="1256988"/>
    <lineage>
        <taxon>Bacteria</taxon>
        <taxon>Pseudomonadati</taxon>
        <taxon>Pseudomonadota</taxon>
        <taxon>Gammaproteobacteria</taxon>
        <taxon>Enterobacterales</taxon>
        <taxon>Morganellaceae</taxon>
        <taxon>Providencia</taxon>
    </lineage>
</organism>
<dbReference type="Proteomes" id="UP000022311">
    <property type="component" value="Unassembled WGS sequence"/>
</dbReference>
<accession>A0AAV3M9G2</accession>
<proteinExistence type="predicted"/>